<gene>
    <name evidence="1" type="ORF">XbrCFBP1976_13560</name>
</gene>
<dbReference type="RefSeq" id="WP_065469268.1">
    <property type="nucleotide sequence ID" value="NZ_FLTX01000042.1"/>
</dbReference>
<dbReference type="EMBL" id="MDCE01000018">
    <property type="protein sequence ID" value="PPV06216.1"/>
    <property type="molecule type" value="Genomic_DNA"/>
</dbReference>
<protein>
    <submittedName>
        <fullName evidence="1">Uncharacterized protein</fullName>
    </submittedName>
</protein>
<accession>A0ABX5BNB9</accession>
<proteinExistence type="predicted"/>
<evidence type="ECO:0000313" key="1">
    <source>
        <dbReference type="EMBL" id="PPV06216.1"/>
    </source>
</evidence>
<name>A0ABX5BNB9_9XANT</name>
<sequence length="104" mass="11955">MNFYAELVEKNLLYIIDELAGQAAVRSEFSHDEMTLCDQIKQMTEWVEDAGEYGLAYENIVCLLEECSFFLRGLSAVKLLELGLIFGFKTDMDKDRIFDRRGAV</sequence>
<dbReference type="Proteomes" id="UP000239710">
    <property type="component" value="Unassembled WGS sequence"/>
</dbReference>
<organism evidence="1 2">
    <name type="scientific">Xanthomonas bromi</name>
    <dbReference type="NCBI Taxonomy" id="56449"/>
    <lineage>
        <taxon>Bacteria</taxon>
        <taxon>Pseudomonadati</taxon>
        <taxon>Pseudomonadota</taxon>
        <taxon>Gammaproteobacteria</taxon>
        <taxon>Lysobacterales</taxon>
        <taxon>Lysobacteraceae</taxon>
        <taxon>Xanthomonas</taxon>
    </lineage>
</organism>
<keyword evidence="2" id="KW-1185">Reference proteome</keyword>
<reference evidence="1 2" key="1">
    <citation type="submission" date="2016-08" db="EMBL/GenBank/DDBJ databases">
        <title>Evolution of the type three secretion system and type three effector repertoires in Xanthomonas.</title>
        <authorList>
            <person name="Merda D."/>
            <person name="Briand M."/>
            <person name="Bosis E."/>
            <person name="Rousseau C."/>
            <person name="Portier P."/>
            <person name="Jacques M.-A."/>
            <person name="Fischer-Le Saux M."/>
        </authorList>
    </citation>
    <scope>NUCLEOTIDE SEQUENCE [LARGE SCALE GENOMIC DNA]</scope>
    <source>
        <strain evidence="1 2">CFBP1976</strain>
    </source>
</reference>
<evidence type="ECO:0000313" key="2">
    <source>
        <dbReference type="Proteomes" id="UP000239710"/>
    </source>
</evidence>
<comment type="caution">
    <text evidence="1">The sequence shown here is derived from an EMBL/GenBank/DDBJ whole genome shotgun (WGS) entry which is preliminary data.</text>
</comment>